<dbReference type="Proteomes" id="UP000077315">
    <property type="component" value="Unassembled WGS sequence"/>
</dbReference>
<dbReference type="OrthoDB" id="2267579at2759"/>
<proteinExistence type="predicted"/>
<sequence length="282" mass="31934">MPLEIGLLQSLIGVYIRFGGFQRMACNLRSKGQLAVAIQNGHWEANRVPWIQIMGDQENNKNVEQIVFTKAQVDEIVAAVTRRVRESQSKRSVPRYNNEDWNTPRSTNPNFVTQLKLWNIDSLQLISAIYKLTENKRVQARAAAEIYESPQYIIERGVHKKDEGFYHDNMERARRIAVFGFGTARQQDIEAREHTAKALRLPHSLKHLETPEMPTEQTITINSTPLEAEVVEGEPVNIEEGVLFYPTEGEDKATGHCREDTSPAISKSPLPDQPQTTAATSN</sequence>
<keyword evidence="3" id="KW-1185">Reference proteome</keyword>
<dbReference type="VEuPathDB" id="FungiDB:PHYBLDRAFT_168585"/>
<dbReference type="EMBL" id="KV440981">
    <property type="protein sequence ID" value="OAD73234.1"/>
    <property type="molecule type" value="Genomic_DNA"/>
</dbReference>
<feature type="compositionally biased region" description="Basic and acidic residues" evidence="1">
    <location>
        <begin position="249"/>
        <end position="261"/>
    </location>
</feature>
<dbReference type="AlphaFoldDB" id="A0A167MLZ4"/>
<feature type="region of interest" description="Disordered" evidence="1">
    <location>
        <begin position="247"/>
        <end position="282"/>
    </location>
</feature>
<feature type="compositionally biased region" description="Polar residues" evidence="1">
    <location>
        <begin position="273"/>
        <end position="282"/>
    </location>
</feature>
<evidence type="ECO:0000313" key="2">
    <source>
        <dbReference type="EMBL" id="OAD73234.1"/>
    </source>
</evidence>
<dbReference type="RefSeq" id="XP_018291274.1">
    <property type="nucleotide sequence ID" value="XM_018435896.1"/>
</dbReference>
<dbReference type="InParanoid" id="A0A167MLZ4"/>
<gene>
    <name evidence="2" type="ORF">PHYBLDRAFT_168585</name>
</gene>
<name>A0A167MLZ4_PHYB8</name>
<reference evidence="3" key="1">
    <citation type="submission" date="2015-06" db="EMBL/GenBank/DDBJ databases">
        <title>Expansion of signal transduction pathways in fungi by whole-genome duplication.</title>
        <authorList>
            <consortium name="DOE Joint Genome Institute"/>
            <person name="Corrochano L.M."/>
            <person name="Kuo A."/>
            <person name="Marcet-Houben M."/>
            <person name="Polaino S."/>
            <person name="Salamov A."/>
            <person name="Villalobos J.M."/>
            <person name="Alvarez M.I."/>
            <person name="Avalos J."/>
            <person name="Benito E.P."/>
            <person name="Benoit I."/>
            <person name="Burger G."/>
            <person name="Camino L.P."/>
            <person name="Canovas D."/>
            <person name="Cerda-Olmedo E."/>
            <person name="Cheng J.-F."/>
            <person name="Dominguez A."/>
            <person name="Elias M."/>
            <person name="Eslava A.P."/>
            <person name="Glaser F."/>
            <person name="Grimwood J."/>
            <person name="Gutierrez G."/>
            <person name="Heitman J."/>
            <person name="Henrissat B."/>
            <person name="Iturriaga E.A."/>
            <person name="Lang B.F."/>
            <person name="Lavin J.L."/>
            <person name="Lee S."/>
            <person name="Li W."/>
            <person name="Lindquist E."/>
            <person name="Lopez-Garcia S."/>
            <person name="Luque E.M."/>
            <person name="Marcos A.T."/>
            <person name="Martin J."/>
            <person name="McCluskey K."/>
            <person name="Medina H.R."/>
            <person name="Miralles-Duran A."/>
            <person name="Miyazaki A."/>
            <person name="Munoz-Torres E."/>
            <person name="Oguiza J.A."/>
            <person name="Ohm R."/>
            <person name="Olmedo M."/>
            <person name="Orejas M."/>
            <person name="Ortiz-Castellanos L."/>
            <person name="Pisabarro A.G."/>
            <person name="Rodriguez-Romero J."/>
            <person name="Ruiz-Herrera J."/>
            <person name="Ruiz-Vazquez R."/>
            <person name="Sanz C."/>
            <person name="Schackwitz W."/>
            <person name="Schmutz J."/>
            <person name="Shahriari M."/>
            <person name="Shelest E."/>
            <person name="Silva-Franco F."/>
            <person name="Soanes D."/>
            <person name="Syed K."/>
            <person name="Tagua V.G."/>
            <person name="Talbot N.J."/>
            <person name="Thon M."/>
            <person name="De vries R.P."/>
            <person name="Wiebenga A."/>
            <person name="Yadav J.S."/>
            <person name="Braun E.L."/>
            <person name="Baker S."/>
            <person name="Garre V."/>
            <person name="Horwitz B."/>
            <person name="Torres-Martinez S."/>
            <person name="Idnurm A."/>
            <person name="Herrera-Estrella A."/>
            <person name="Gabaldon T."/>
            <person name="Grigoriev I.V."/>
        </authorList>
    </citation>
    <scope>NUCLEOTIDE SEQUENCE [LARGE SCALE GENOMIC DNA]</scope>
    <source>
        <strain evidence="3">NRRL 1555(-)</strain>
    </source>
</reference>
<dbReference type="GeneID" id="28996802"/>
<organism evidence="2 3">
    <name type="scientific">Phycomyces blakesleeanus (strain ATCC 8743b / DSM 1359 / FGSC 10004 / NBRC 33097 / NRRL 1555)</name>
    <dbReference type="NCBI Taxonomy" id="763407"/>
    <lineage>
        <taxon>Eukaryota</taxon>
        <taxon>Fungi</taxon>
        <taxon>Fungi incertae sedis</taxon>
        <taxon>Mucoromycota</taxon>
        <taxon>Mucoromycotina</taxon>
        <taxon>Mucoromycetes</taxon>
        <taxon>Mucorales</taxon>
        <taxon>Phycomycetaceae</taxon>
        <taxon>Phycomyces</taxon>
    </lineage>
</organism>
<protein>
    <submittedName>
        <fullName evidence="2">Uncharacterized protein</fullName>
    </submittedName>
</protein>
<accession>A0A167MLZ4</accession>
<evidence type="ECO:0000313" key="3">
    <source>
        <dbReference type="Proteomes" id="UP000077315"/>
    </source>
</evidence>
<evidence type="ECO:0000256" key="1">
    <source>
        <dbReference type="SAM" id="MobiDB-lite"/>
    </source>
</evidence>